<dbReference type="InterPro" id="IPR040591">
    <property type="entry name" value="RqcP2_RBD"/>
</dbReference>
<dbReference type="SMART" id="SM00363">
    <property type="entry name" value="S4"/>
    <property type="match status" value="1"/>
</dbReference>
<dbReference type="InterPro" id="IPR012677">
    <property type="entry name" value="Nucleotide-bd_a/b_plait_sf"/>
</dbReference>
<dbReference type="SUPFAM" id="SSF55174">
    <property type="entry name" value="Alpha-L RNA-binding motif"/>
    <property type="match status" value="1"/>
</dbReference>
<reference evidence="3 4" key="1">
    <citation type="submission" date="2023-07" db="EMBL/GenBank/DDBJ databases">
        <title>Genomic Encyclopedia of Type Strains, Phase IV (KMG-IV): sequencing the most valuable type-strain genomes for metagenomic binning, comparative biology and taxonomic classification.</title>
        <authorList>
            <person name="Goeker M."/>
        </authorList>
    </citation>
    <scope>NUCLEOTIDE SEQUENCE [LARGE SCALE GENOMIC DNA]</scope>
    <source>
        <strain evidence="3 4">DSM 1400</strain>
    </source>
</reference>
<proteinExistence type="predicted"/>
<dbReference type="Proteomes" id="UP001224418">
    <property type="component" value="Unassembled WGS sequence"/>
</dbReference>
<dbReference type="InterPro" id="IPR002942">
    <property type="entry name" value="S4_RNA-bd"/>
</dbReference>
<evidence type="ECO:0000313" key="3">
    <source>
        <dbReference type="EMBL" id="MDQ0480870.1"/>
    </source>
</evidence>
<dbReference type="PANTHER" id="PTHR13633:SF3">
    <property type="entry name" value="MITOCHONDRIAL TRANSCRIPTION RESCUE FACTOR 1"/>
    <property type="match status" value="1"/>
</dbReference>
<dbReference type="InterPro" id="IPR036986">
    <property type="entry name" value="S4_RNA-bd_sf"/>
</dbReference>
<name>A0ABU0JUS6_HATLI</name>
<keyword evidence="4" id="KW-1185">Reference proteome</keyword>
<evidence type="ECO:0000259" key="2">
    <source>
        <dbReference type="SMART" id="SM00363"/>
    </source>
</evidence>
<dbReference type="Gene3D" id="3.10.290.10">
    <property type="entry name" value="RNA-binding S4 domain"/>
    <property type="match status" value="1"/>
</dbReference>
<comment type="caution">
    <text evidence="3">The sequence shown here is derived from an EMBL/GenBank/DDBJ whole genome shotgun (WGS) entry which is preliminary data.</text>
</comment>
<dbReference type="RefSeq" id="WP_307357122.1">
    <property type="nucleotide sequence ID" value="NZ_BAAACJ010000039.1"/>
</dbReference>
<feature type="domain" description="RNA-binding S4" evidence="2">
    <location>
        <begin position="182"/>
        <end position="242"/>
    </location>
</feature>
<dbReference type="PANTHER" id="PTHR13633">
    <property type="entry name" value="MITOCHONDRIAL TRANSCRIPTION RESCUE FACTOR 1"/>
    <property type="match status" value="1"/>
</dbReference>
<dbReference type="CDD" id="cd00165">
    <property type="entry name" value="S4"/>
    <property type="match status" value="1"/>
</dbReference>
<sequence length="258" mass="30339">MNKKEFLNEFNYGDKEFLGSIYDKYILATKTNKNIFVNEFLNPSIWNKLYKLSINSQVNIAFWSSYEECERKLVMFYTEYLYDEFPVNILRIRNKSNKFVTLNHRDYLGALMSLGIKREKLGDLVVRENICYVPVLQEVSQYIIYNLDTIGKASCEVEIFSEEDIEFPNPIFKELNILTTSMRLDCVVSALTCESRNASCEMIQKGKVILNYEEEIKKDRLVKENDILSIRGYGKFKIKNQYGSTQKDRLKLKGLKFM</sequence>
<protein>
    <submittedName>
        <fullName evidence="3">RNA-binding protein YlmH</fullName>
    </submittedName>
</protein>
<dbReference type="Gene3D" id="3.30.70.330">
    <property type="match status" value="1"/>
</dbReference>
<organism evidence="3 4">
    <name type="scientific">Hathewaya limosa</name>
    <name type="common">Clostridium limosum</name>
    <dbReference type="NCBI Taxonomy" id="1536"/>
    <lineage>
        <taxon>Bacteria</taxon>
        <taxon>Bacillati</taxon>
        <taxon>Bacillota</taxon>
        <taxon>Clostridia</taxon>
        <taxon>Eubacteriales</taxon>
        <taxon>Clostridiaceae</taxon>
        <taxon>Hathewaya</taxon>
    </lineage>
</organism>
<dbReference type="PROSITE" id="PS50889">
    <property type="entry name" value="S4"/>
    <property type="match status" value="1"/>
</dbReference>
<keyword evidence="1" id="KW-0694">RNA-binding</keyword>
<evidence type="ECO:0000313" key="4">
    <source>
        <dbReference type="Proteomes" id="UP001224418"/>
    </source>
</evidence>
<dbReference type="EMBL" id="JAUSWN010000032">
    <property type="protein sequence ID" value="MDQ0480870.1"/>
    <property type="molecule type" value="Genomic_DNA"/>
</dbReference>
<accession>A0ABU0JUS6</accession>
<dbReference type="Pfam" id="PF17774">
    <property type="entry name" value="YlmH_RBD"/>
    <property type="match status" value="1"/>
</dbReference>
<gene>
    <name evidence="3" type="ORF">QOZ93_002620</name>
</gene>
<dbReference type="Gene3D" id="3.30.1370.160">
    <property type="match status" value="1"/>
</dbReference>
<evidence type="ECO:0000256" key="1">
    <source>
        <dbReference type="PROSITE-ProRule" id="PRU00182"/>
    </source>
</evidence>